<protein>
    <submittedName>
        <fullName evidence="1">Uncharacterized protein</fullName>
    </submittedName>
</protein>
<evidence type="ECO:0000313" key="1">
    <source>
        <dbReference type="EMBL" id="RKD99899.1"/>
    </source>
</evidence>
<name>A0A419WWT1_9BACT</name>
<reference evidence="1 2" key="1">
    <citation type="submission" date="2018-09" db="EMBL/GenBank/DDBJ databases">
        <title>Genomic Encyclopedia of Archaeal and Bacterial Type Strains, Phase II (KMG-II): from individual species to whole genera.</title>
        <authorList>
            <person name="Goeker M."/>
        </authorList>
    </citation>
    <scope>NUCLEOTIDE SEQUENCE [LARGE SCALE GENOMIC DNA]</scope>
    <source>
        <strain evidence="1 2">DSM 21950</strain>
    </source>
</reference>
<proteinExistence type="predicted"/>
<accession>A0A419WWT1</accession>
<organism evidence="1 2">
    <name type="scientific">Marinifilum flexuosum</name>
    <dbReference type="NCBI Taxonomy" id="1117708"/>
    <lineage>
        <taxon>Bacteria</taxon>
        <taxon>Pseudomonadati</taxon>
        <taxon>Bacteroidota</taxon>
        <taxon>Bacteroidia</taxon>
        <taxon>Marinilabiliales</taxon>
        <taxon>Marinifilaceae</taxon>
    </lineage>
</organism>
<gene>
    <name evidence="1" type="ORF">BXY64_2880</name>
</gene>
<evidence type="ECO:0000313" key="2">
    <source>
        <dbReference type="Proteomes" id="UP000284531"/>
    </source>
</evidence>
<dbReference type="EMBL" id="RAPQ01000010">
    <property type="protein sequence ID" value="RKD99899.1"/>
    <property type="molecule type" value="Genomic_DNA"/>
</dbReference>
<comment type="caution">
    <text evidence="1">The sequence shown here is derived from an EMBL/GenBank/DDBJ whole genome shotgun (WGS) entry which is preliminary data.</text>
</comment>
<sequence>MNEFFEIHLDYNCKLEQSLLTNCDSNYKIRNFIKSSESPEKTTYFCEGRRTNQKGSLLYVRRALKPEGKHSITKV</sequence>
<keyword evidence="2" id="KW-1185">Reference proteome</keyword>
<dbReference type="AlphaFoldDB" id="A0A419WWT1"/>
<dbReference type="Proteomes" id="UP000284531">
    <property type="component" value="Unassembled WGS sequence"/>
</dbReference>